<dbReference type="EMBL" id="CAJOBI010168834">
    <property type="protein sequence ID" value="CAF4880939.1"/>
    <property type="molecule type" value="Genomic_DNA"/>
</dbReference>
<organism evidence="2 3">
    <name type="scientific">Rotaria magnacalcarata</name>
    <dbReference type="NCBI Taxonomy" id="392030"/>
    <lineage>
        <taxon>Eukaryota</taxon>
        <taxon>Metazoa</taxon>
        <taxon>Spiralia</taxon>
        <taxon>Gnathifera</taxon>
        <taxon>Rotifera</taxon>
        <taxon>Eurotatoria</taxon>
        <taxon>Bdelloidea</taxon>
        <taxon>Philodinida</taxon>
        <taxon>Philodinidae</taxon>
        <taxon>Rotaria</taxon>
    </lineage>
</organism>
<feature type="region of interest" description="Disordered" evidence="1">
    <location>
        <begin position="1"/>
        <end position="23"/>
    </location>
</feature>
<dbReference type="Proteomes" id="UP000676336">
    <property type="component" value="Unassembled WGS sequence"/>
</dbReference>
<feature type="compositionally biased region" description="Acidic residues" evidence="1">
    <location>
        <begin position="1"/>
        <end position="15"/>
    </location>
</feature>
<proteinExistence type="predicted"/>
<protein>
    <submittedName>
        <fullName evidence="2">Uncharacterized protein</fullName>
    </submittedName>
</protein>
<accession>A0A8S3C4X2</accession>
<dbReference type="AlphaFoldDB" id="A0A8S3C4X2"/>
<reference evidence="2" key="1">
    <citation type="submission" date="2021-02" db="EMBL/GenBank/DDBJ databases">
        <authorList>
            <person name="Nowell W R."/>
        </authorList>
    </citation>
    <scope>NUCLEOTIDE SEQUENCE</scope>
</reference>
<comment type="caution">
    <text evidence="2">The sequence shown here is derived from an EMBL/GenBank/DDBJ whole genome shotgun (WGS) entry which is preliminary data.</text>
</comment>
<sequence>KEQSESDEESSDEEQPSTASSITITKPFSPLFLNNMKKFGVSTDWLAKRSNIVRQSAYSLSSVKSNTSKLDAMIKSASAK</sequence>
<feature type="non-terminal residue" evidence="2">
    <location>
        <position position="1"/>
    </location>
</feature>
<gene>
    <name evidence="2" type="ORF">SMN809_LOCUS50817</name>
</gene>
<evidence type="ECO:0000256" key="1">
    <source>
        <dbReference type="SAM" id="MobiDB-lite"/>
    </source>
</evidence>
<feature type="non-terminal residue" evidence="2">
    <location>
        <position position="80"/>
    </location>
</feature>
<name>A0A8S3C4X2_9BILA</name>
<evidence type="ECO:0000313" key="2">
    <source>
        <dbReference type="EMBL" id="CAF4880939.1"/>
    </source>
</evidence>
<evidence type="ECO:0000313" key="3">
    <source>
        <dbReference type="Proteomes" id="UP000676336"/>
    </source>
</evidence>